<feature type="region of interest" description="Disordered" evidence="1">
    <location>
        <begin position="112"/>
        <end position="268"/>
    </location>
</feature>
<accession>A0AAD5D790</accession>
<comment type="caution">
    <text evidence="2">The sequence shown here is derived from an EMBL/GenBank/DDBJ whole genome shotgun (WGS) entry which is preliminary data.</text>
</comment>
<organism evidence="2 3">
    <name type="scientific">Ambrosia artemisiifolia</name>
    <name type="common">Common ragweed</name>
    <dbReference type="NCBI Taxonomy" id="4212"/>
    <lineage>
        <taxon>Eukaryota</taxon>
        <taxon>Viridiplantae</taxon>
        <taxon>Streptophyta</taxon>
        <taxon>Embryophyta</taxon>
        <taxon>Tracheophyta</taxon>
        <taxon>Spermatophyta</taxon>
        <taxon>Magnoliopsida</taxon>
        <taxon>eudicotyledons</taxon>
        <taxon>Gunneridae</taxon>
        <taxon>Pentapetalae</taxon>
        <taxon>asterids</taxon>
        <taxon>campanulids</taxon>
        <taxon>Asterales</taxon>
        <taxon>Asteraceae</taxon>
        <taxon>Asteroideae</taxon>
        <taxon>Heliantheae alliance</taxon>
        <taxon>Heliantheae</taxon>
        <taxon>Ambrosia</taxon>
    </lineage>
</organism>
<dbReference type="PANTHER" id="PTHR47031:SF3">
    <property type="entry name" value="SAP DOMAIN-CONTAINING PROTEIN"/>
    <property type="match status" value="1"/>
</dbReference>
<gene>
    <name evidence="2" type="ORF">M8C21_020391</name>
</gene>
<keyword evidence="3" id="KW-1185">Reference proteome</keyword>
<evidence type="ECO:0000313" key="3">
    <source>
        <dbReference type="Proteomes" id="UP001206925"/>
    </source>
</evidence>
<evidence type="ECO:0000313" key="2">
    <source>
        <dbReference type="EMBL" id="KAI7753351.1"/>
    </source>
</evidence>
<evidence type="ECO:0000256" key="1">
    <source>
        <dbReference type="SAM" id="MobiDB-lite"/>
    </source>
</evidence>
<feature type="compositionally biased region" description="Basic and acidic residues" evidence="1">
    <location>
        <begin position="253"/>
        <end position="268"/>
    </location>
</feature>
<dbReference type="AlphaFoldDB" id="A0AAD5D790"/>
<feature type="compositionally biased region" description="Low complexity" evidence="1">
    <location>
        <begin position="220"/>
        <end position="233"/>
    </location>
</feature>
<dbReference type="PANTHER" id="PTHR47031">
    <property type="entry name" value="SAP DNA-BINDING DOMAIN-CONTAINING PROTEIN"/>
    <property type="match status" value="1"/>
</dbReference>
<dbReference type="EMBL" id="JAMZMK010005466">
    <property type="protein sequence ID" value="KAI7753351.1"/>
    <property type="molecule type" value="Genomic_DNA"/>
</dbReference>
<reference evidence="2" key="1">
    <citation type="submission" date="2022-06" db="EMBL/GenBank/DDBJ databases">
        <title>Uncovering the hologenomic basis of an extraordinary plant invasion.</title>
        <authorList>
            <person name="Bieker V.C."/>
            <person name="Martin M.D."/>
            <person name="Gilbert T."/>
            <person name="Hodgins K."/>
            <person name="Battlay P."/>
            <person name="Petersen B."/>
            <person name="Wilson J."/>
        </authorList>
    </citation>
    <scope>NUCLEOTIDE SEQUENCE</scope>
    <source>
        <strain evidence="2">AA19_3_7</strain>
        <tissue evidence="2">Leaf</tissue>
    </source>
</reference>
<proteinExistence type="predicted"/>
<feature type="compositionally biased region" description="Basic and acidic residues" evidence="1">
    <location>
        <begin position="178"/>
        <end position="192"/>
    </location>
</feature>
<sequence>SENIVSEEVGQQELQQADTNNIEVHAEDGVSKPDLVSPSDIGSREVEVRQVKSDSISIDTMSVTEKIELKDNVIAADGDAKLELDVKPDMSFSKVVSDDGKTESVINDMVTTEEKDVSIAESGDVGSLEKLNLDRSSGDDSMEEDALESKQIDPIAEITKSPLVQDGEPVDVMVEDTPDAKTTESTKEKSDPAVRPIKRKLHDQEAATNSEVAKRQRMLNSQQQTTNSSVSTTPKDAFQASTRPRFLKSDSSVSHEEPKERVGELLLH</sequence>
<dbReference type="Proteomes" id="UP001206925">
    <property type="component" value="Unassembled WGS sequence"/>
</dbReference>
<feature type="non-terminal residue" evidence="2">
    <location>
        <position position="268"/>
    </location>
</feature>
<name>A0AAD5D790_AMBAR</name>
<protein>
    <submittedName>
        <fullName evidence="2">Uncharacterized protein</fullName>
    </submittedName>
</protein>